<comment type="similarity">
    <text evidence="1">Belongs to the MOG1 family.</text>
</comment>
<dbReference type="STRING" id="906689.A0A2I0WCX1"/>
<sequence length="97" mass="11320">MAGDDHYERPLFGGTISSFFPLRFQDVSEVSKVPDYQEAFADSSSDESLIFEMLDFKKEIEDDGSTIWFLRDMTREQDGEESMVSLTYLEYYLCRQS</sequence>
<dbReference type="Proteomes" id="UP000233837">
    <property type="component" value="Unassembled WGS sequence"/>
</dbReference>
<dbReference type="PANTHER" id="PTHR15837">
    <property type="entry name" value="RAN GUANINE NUCLEOTIDE RELEASE FACTOR"/>
    <property type="match status" value="1"/>
</dbReference>
<dbReference type="PANTHER" id="PTHR15837:SF0">
    <property type="entry name" value="RAN GUANINE NUCLEOTIDE RELEASE FACTOR"/>
    <property type="match status" value="1"/>
</dbReference>
<name>A0A2I0WCX1_9ASPA</name>
<dbReference type="GO" id="GO:0006606">
    <property type="term" value="P:protein import into nucleus"/>
    <property type="evidence" value="ECO:0007669"/>
    <property type="project" value="TreeGrafter"/>
</dbReference>
<proteinExistence type="inferred from homology"/>
<dbReference type="GO" id="GO:0031267">
    <property type="term" value="F:small GTPase binding"/>
    <property type="evidence" value="ECO:0007669"/>
    <property type="project" value="TreeGrafter"/>
</dbReference>
<dbReference type="GO" id="GO:0005085">
    <property type="term" value="F:guanyl-nucleotide exchange factor activity"/>
    <property type="evidence" value="ECO:0007669"/>
    <property type="project" value="TreeGrafter"/>
</dbReference>
<dbReference type="AlphaFoldDB" id="A0A2I0WCX1"/>
<gene>
    <name evidence="4" type="ORF">MA16_Dca008046</name>
</gene>
<evidence type="ECO:0000256" key="2">
    <source>
        <dbReference type="ARBA" id="ARBA00022448"/>
    </source>
</evidence>
<keyword evidence="5" id="KW-1185">Reference proteome</keyword>
<dbReference type="SUPFAM" id="SSF55724">
    <property type="entry name" value="Mog1p/PsbP-like"/>
    <property type="match status" value="1"/>
</dbReference>
<keyword evidence="2" id="KW-0813">Transport</keyword>
<keyword evidence="3" id="KW-0653">Protein transport</keyword>
<protein>
    <submittedName>
        <fullName evidence="4">Uncharacterized protein</fullName>
    </submittedName>
</protein>
<reference evidence="4 5" key="1">
    <citation type="journal article" date="2016" name="Sci. Rep.">
        <title>The Dendrobium catenatum Lindl. genome sequence provides insights into polysaccharide synthase, floral development and adaptive evolution.</title>
        <authorList>
            <person name="Zhang G.Q."/>
            <person name="Xu Q."/>
            <person name="Bian C."/>
            <person name="Tsai W.C."/>
            <person name="Yeh C.M."/>
            <person name="Liu K.W."/>
            <person name="Yoshida K."/>
            <person name="Zhang L.S."/>
            <person name="Chang S.B."/>
            <person name="Chen F."/>
            <person name="Shi Y."/>
            <person name="Su Y.Y."/>
            <person name="Zhang Y.Q."/>
            <person name="Chen L.J."/>
            <person name="Yin Y."/>
            <person name="Lin M."/>
            <person name="Huang H."/>
            <person name="Deng H."/>
            <person name="Wang Z.W."/>
            <person name="Zhu S.L."/>
            <person name="Zhao X."/>
            <person name="Deng C."/>
            <person name="Niu S.C."/>
            <person name="Huang J."/>
            <person name="Wang M."/>
            <person name="Liu G.H."/>
            <person name="Yang H.J."/>
            <person name="Xiao X.J."/>
            <person name="Hsiao Y.Y."/>
            <person name="Wu W.L."/>
            <person name="Chen Y.Y."/>
            <person name="Mitsuda N."/>
            <person name="Ohme-Takagi M."/>
            <person name="Luo Y.B."/>
            <person name="Van de Peer Y."/>
            <person name="Liu Z.J."/>
        </authorList>
    </citation>
    <scope>NUCLEOTIDE SEQUENCE [LARGE SCALE GENOMIC DNA]</scope>
    <source>
        <tissue evidence="4">The whole plant</tissue>
    </source>
</reference>
<dbReference type="Gene3D" id="3.40.1000.10">
    <property type="entry name" value="Mog1/PsbP, alpha/beta/alpha sandwich"/>
    <property type="match status" value="1"/>
</dbReference>
<reference evidence="4 5" key="2">
    <citation type="journal article" date="2017" name="Nature">
        <title>The Apostasia genome and the evolution of orchids.</title>
        <authorList>
            <person name="Zhang G.Q."/>
            <person name="Liu K.W."/>
            <person name="Li Z."/>
            <person name="Lohaus R."/>
            <person name="Hsiao Y.Y."/>
            <person name="Niu S.C."/>
            <person name="Wang J.Y."/>
            <person name="Lin Y.C."/>
            <person name="Xu Q."/>
            <person name="Chen L.J."/>
            <person name="Yoshida K."/>
            <person name="Fujiwara S."/>
            <person name="Wang Z.W."/>
            <person name="Zhang Y.Q."/>
            <person name="Mitsuda N."/>
            <person name="Wang M."/>
            <person name="Liu G.H."/>
            <person name="Pecoraro L."/>
            <person name="Huang H.X."/>
            <person name="Xiao X.J."/>
            <person name="Lin M."/>
            <person name="Wu X.Y."/>
            <person name="Wu W.L."/>
            <person name="Chen Y.Y."/>
            <person name="Chang S.B."/>
            <person name="Sakamoto S."/>
            <person name="Ohme-Takagi M."/>
            <person name="Yagi M."/>
            <person name="Zeng S.J."/>
            <person name="Shen C.Y."/>
            <person name="Yeh C.M."/>
            <person name="Luo Y.B."/>
            <person name="Tsai W.C."/>
            <person name="Van de Peer Y."/>
            <person name="Liu Z.J."/>
        </authorList>
    </citation>
    <scope>NUCLEOTIDE SEQUENCE [LARGE SCALE GENOMIC DNA]</scope>
    <source>
        <tissue evidence="4">The whole plant</tissue>
    </source>
</reference>
<evidence type="ECO:0000256" key="1">
    <source>
        <dbReference type="ARBA" id="ARBA00010307"/>
    </source>
</evidence>
<dbReference type="GO" id="GO:0005634">
    <property type="term" value="C:nucleus"/>
    <property type="evidence" value="ECO:0007669"/>
    <property type="project" value="TreeGrafter"/>
</dbReference>
<evidence type="ECO:0000313" key="4">
    <source>
        <dbReference type="EMBL" id="PKU73482.1"/>
    </source>
</evidence>
<dbReference type="InterPro" id="IPR007681">
    <property type="entry name" value="Mog1"/>
</dbReference>
<evidence type="ECO:0000256" key="3">
    <source>
        <dbReference type="ARBA" id="ARBA00022927"/>
    </source>
</evidence>
<dbReference type="EMBL" id="KZ502741">
    <property type="protein sequence ID" value="PKU73482.1"/>
    <property type="molecule type" value="Genomic_DNA"/>
</dbReference>
<organism evidence="4 5">
    <name type="scientific">Dendrobium catenatum</name>
    <dbReference type="NCBI Taxonomy" id="906689"/>
    <lineage>
        <taxon>Eukaryota</taxon>
        <taxon>Viridiplantae</taxon>
        <taxon>Streptophyta</taxon>
        <taxon>Embryophyta</taxon>
        <taxon>Tracheophyta</taxon>
        <taxon>Spermatophyta</taxon>
        <taxon>Magnoliopsida</taxon>
        <taxon>Liliopsida</taxon>
        <taxon>Asparagales</taxon>
        <taxon>Orchidaceae</taxon>
        <taxon>Epidendroideae</taxon>
        <taxon>Malaxideae</taxon>
        <taxon>Dendrobiinae</taxon>
        <taxon>Dendrobium</taxon>
    </lineage>
</organism>
<dbReference type="InterPro" id="IPR016123">
    <property type="entry name" value="Mog1/PsbP_a/b/a-sand"/>
</dbReference>
<dbReference type="Pfam" id="PF04603">
    <property type="entry name" value="Mog1"/>
    <property type="match status" value="1"/>
</dbReference>
<evidence type="ECO:0000313" key="5">
    <source>
        <dbReference type="Proteomes" id="UP000233837"/>
    </source>
</evidence>
<accession>A0A2I0WCX1</accession>